<dbReference type="AlphaFoldDB" id="A0A8J3KFS1"/>
<evidence type="ECO:0000256" key="7">
    <source>
        <dbReference type="HAMAP-Rule" id="MF_02065"/>
    </source>
</evidence>
<feature type="compositionally biased region" description="Basic and acidic residues" evidence="8">
    <location>
        <begin position="9"/>
        <end position="28"/>
    </location>
</feature>
<evidence type="ECO:0000256" key="3">
    <source>
        <dbReference type="ARBA" id="ARBA00022989"/>
    </source>
</evidence>
<reference evidence="9 10" key="1">
    <citation type="submission" date="2021-01" db="EMBL/GenBank/DDBJ databases">
        <title>Whole genome shotgun sequence of Catellatospora citrea NBRC 14495.</title>
        <authorList>
            <person name="Komaki H."/>
            <person name="Tamura T."/>
        </authorList>
    </citation>
    <scope>NUCLEOTIDE SEQUENCE [LARGE SCALE GENOMIC DNA]</scope>
    <source>
        <strain evidence="9 10">NBRC 14495</strain>
    </source>
</reference>
<feature type="site" description="Important for catalytic activity" evidence="7">
    <location>
        <position position="280"/>
    </location>
</feature>
<proteinExistence type="inferred from homology"/>
<dbReference type="EC" id="4.2.2.29" evidence="7"/>
<protein>
    <recommendedName>
        <fullName evidence="7">Endolytic murein transglycosylase</fullName>
        <ecNumber evidence="7">4.2.2.29</ecNumber>
    </recommendedName>
    <alternativeName>
        <fullName evidence="7">Peptidoglycan lytic transglycosylase</fullName>
    </alternativeName>
    <alternativeName>
        <fullName evidence="7">Peptidoglycan polymerization terminase</fullName>
    </alternativeName>
</protein>
<dbReference type="PANTHER" id="PTHR30518:SF2">
    <property type="entry name" value="ENDOLYTIC MUREIN TRANSGLYCOSYLASE"/>
    <property type="match status" value="1"/>
</dbReference>
<dbReference type="InterPro" id="IPR003770">
    <property type="entry name" value="MLTG-like"/>
</dbReference>
<evidence type="ECO:0000256" key="6">
    <source>
        <dbReference type="ARBA" id="ARBA00023316"/>
    </source>
</evidence>
<dbReference type="GO" id="GO:0071555">
    <property type="term" value="P:cell wall organization"/>
    <property type="evidence" value="ECO:0007669"/>
    <property type="project" value="UniProtKB-KW"/>
</dbReference>
<dbReference type="RefSeq" id="WP_120320088.1">
    <property type="nucleotide sequence ID" value="NZ_BONH01000023.1"/>
</dbReference>
<dbReference type="HAMAP" id="MF_02065">
    <property type="entry name" value="MltG"/>
    <property type="match status" value="1"/>
</dbReference>
<evidence type="ECO:0000313" key="9">
    <source>
        <dbReference type="EMBL" id="GIF99824.1"/>
    </source>
</evidence>
<dbReference type="Proteomes" id="UP000659904">
    <property type="component" value="Unassembled WGS sequence"/>
</dbReference>
<comment type="subcellular location">
    <subcellularLocation>
        <location evidence="7">Cell membrane</location>
        <topology evidence="7">Single-pass membrane protein</topology>
    </subcellularLocation>
</comment>
<name>A0A8J3KFS1_9ACTN</name>
<organism evidence="9 10">
    <name type="scientific">Catellatospora citrea</name>
    <dbReference type="NCBI Taxonomy" id="53366"/>
    <lineage>
        <taxon>Bacteria</taxon>
        <taxon>Bacillati</taxon>
        <taxon>Actinomycetota</taxon>
        <taxon>Actinomycetes</taxon>
        <taxon>Micromonosporales</taxon>
        <taxon>Micromonosporaceae</taxon>
        <taxon>Catellatospora</taxon>
    </lineage>
</organism>
<keyword evidence="1 7" id="KW-1003">Cell membrane</keyword>
<evidence type="ECO:0000313" key="10">
    <source>
        <dbReference type="Proteomes" id="UP000659904"/>
    </source>
</evidence>
<evidence type="ECO:0000256" key="8">
    <source>
        <dbReference type="SAM" id="MobiDB-lite"/>
    </source>
</evidence>
<dbReference type="GO" id="GO:0005886">
    <property type="term" value="C:plasma membrane"/>
    <property type="evidence" value="ECO:0007669"/>
    <property type="project" value="UniProtKB-SubCell"/>
</dbReference>
<comment type="function">
    <text evidence="7">Functions as a peptidoglycan terminase that cleaves nascent peptidoglycan strands endolytically to terminate their elongation.</text>
</comment>
<dbReference type="GO" id="GO:0009252">
    <property type="term" value="P:peptidoglycan biosynthetic process"/>
    <property type="evidence" value="ECO:0007669"/>
    <property type="project" value="UniProtKB-UniRule"/>
</dbReference>
<keyword evidence="10" id="KW-1185">Reference proteome</keyword>
<dbReference type="Gene3D" id="3.30.1490.480">
    <property type="entry name" value="Endolytic murein transglycosylase"/>
    <property type="match status" value="1"/>
</dbReference>
<evidence type="ECO:0000256" key="5">
    <source>
        <dbReference type="ARBA" id="ARBA00023239"/>
    </source>
</evidence>
<evidence type="ECO:0000256" key="4">
    <source>
        <dbReference type="ARBA" id="ARBA00023136"/>
    </source>
</evidence>
<keyword evidence="2 7" id="KW-0812">Transmembrane</keyword>
<keyword evidence="4 7" id="KW-0472">Membrane</keyword>
<evidence type="ECO:0000256" key="1">
    <source>
        <dbReference type="ARBA" id="ARBA00022475"/>
    </source>
</evidence>
<feature type="region of interest" description="Disordered" evidence="8">
    <location>
        <begin position="1"/>
        <end position="44"/>
    </location>
</feature>
<gene>
    <name evidence="7" type="primary">mltG</name>
    <name evidence="9" type="ORF">Cci01nite_49180</name>
</gene>
<sequence length="418" mass="46011">MTDELFLSFEEHPERGQQRRRHGVDNNRGRNTNNKKKKKKKKRGRGRSFLALFLTLFLLGGLAGGAYLGYDKIKNFLVTPDYTSAASSAEVEVEIKQGSLGLDMAKALKNKDVIKSEQAFIEAWENNPDAKKIQPGLYKLRVQISAADAITMLLDTKNRMVNGILIAEGLSTFKIYKLLSEKLGIPEADFKAAAKDPIALGVPAWWFKREDGKKESRSIEGFLFPDTYEFPKNVTAKSALAMMVERFIKVTGDMGYADKAAELNISPYQALIVASLAQAEAGNSDDLGKVARVSYNRVFSEEAVAEIGTCHCLQFDVTVNYSREIAGKPPVHSSELSQAELTDAKNPYNRNAKGLPPTPINNPGKLALAGAADPPKGNWIYFVAIDKEGHSAFSATHTQFCKDNQTAVKNKVLPRSSC</sequence>
<keyword evidence="6 7" id="KW-0961">Cell wall biogenesis/degradation</keyword>
<dbReference type="EMBL" id="BONH01000023">
    <property type="protein sequence ID" value="GIF99824.1"/>
    <property type="molecule type" value="Genomic_DNA"/>
</dbReference>
<keyword evidence="3 7" id="KW-1133">Transmembrane helix</keyword>
<dbReference type="NCBIfam" id="TIGR00247">
    <property type="entry name" value="endolytic transglycosylase MltG"/>
    <property type="match status" value="1"/>
</dbReference>
<keyword evidence="5 7" id="KW-0456">Lyase</keyword>
<evidence type="ECO:0000256" key="2">
    <source>
        <dbReference type="ARBA" id="ARBA00022692"/>
    </source>
</evidence>
<dbReference type="GO" id="GO:0008932">
    <property type="term" value="F:lytic endotransglycosylase activity"/>
    <property type="evidence" value="ECO:0007669"/>
    <property type="project" value="UniProtKB-UniRule"/>
</dbReference>
<comment type="caution">
    <text evidence="9">The sequence shown here is derived from an EMBL/GenBank/DDBJ whole genome shotgun (WGS) entry which is preliminary data.</text>
</comment>
<comment type="similarity">
    <text evidence="7">Belongs to the transglycosylase MltG family.</text>
</comment>
<comment type="catalytic activity">
    <reaction evidence="7">
        <text>a peptidoglycan chain = a peptidoglycan chain with N-acetyl-1,6-anhydromuramyl-[peptide] at the reducing end + a peptidoglycan chain with N-acetylglucosamine at the non-reducing end.</text>
        <dbReference type="EC" id="4.2.2.29"/>
    </reaction>
</comment>
<dbReference type="PANTHER" id="PTHR30518">
    <property type="entry name" value="ENDOLYTIC MUREIN TRANSGLYCOSYLASE"/>
    <property type="match status" value="1"/>
</dbReference>
<feature type="compositionally biased region" description="Basic residues" evidence="8">
    <location>
        <begin position="33"/>
        <end position="44"/>
    </location>
</feature>
<feature type="transmembrane region" description="Helical" evidence="7">
    <location>
        <begin position="49"/>
        <end position="70"/>
    </location>
</feature>
<dbReference type="Pfam" id="PF02618">
    <property type="entry name" value="YceG"/>
    <property type="match status" value="1"/>
</dbReference>
<accession>A0A8J3KFS1</accession>